<feature type="compositionally biased region" description="Low complexity" evidence="1">
    <location>
        <begin position="308"/>
        <end position="317"/>
    </location>
</feature>
<sequence>MQTLRSGSDITAFRSEFDTAADSLLSALEAVKPKASVVTGFDRVESQITETLRTEGSVTGADLPVSDLEEQFLGLYYRKHMDEVDFDPNVPQLVMAGGGEEYTVDVSVAFPEGGPEREVTVTLSGSTTRERRCRTPLVAEASFEEVPYGEYTLRAEPADDSYGSVERTVTVDDDISVGLELAEVSLRDKLCEGVDIDIDQILPTISSRFESRFEEESYLSTEMSFPVDSEYIPCLLAVWAQREGHDATRHDGKVIVYDTERLRKEIENVIRYNLDPGESKSYDALRGNFLSAPVSDSTVQELVRGRASRMSSPSNRPSSRKRNNHDVRVR</sequence>
<name>A0ABD5W2T7_9EURY</name>
<keyword evidence="3" id="KW-1185">Reference proteome</keyword>
<protein>
    <submittedName>
        <fullName evidence="2">Uncharacterized protein</fullName>
    </submittedName>
</protein>
<reference evidence="2 3" key="1">
    <citation type="journal article" date="2019" name="Int. J. Syst. Evol. Microbiol.">
        <title>The Global Catalogue of Microorganisms (GCM) 10K type strain sequencing project: providing services to taxonomists for standard genome sequencing and annotation.</title>
        <authorList>
            <consortium name="The Broad Institute Genomics Platform"/>
            <consortium name="The Broad Institute Genome Sequencing Center for Infectious Disease"/>
            <person name="Wu L."/>
            <person name="Ma J."/>
        </authorList>
    </citation>
    <scope>NUCLEOTIDE SEQUENCE [LARGE SCALE GENOMIC DNA]</scope>
    <source>
        <strain evidence="2 3">JCM 30072</strain>
    </source>
</reference>
<proteinExistence type="predicted"/>
<feature type="region of interest" description="Disordered" evidence="1">
    <location>
        <begin position="305"/>
        <end position="330"/>
    </location>
</feature>
<accession>A0ABD5W2T7</accession>
<evidence type="ECO:0000313" key="3">
    <source>
        <dbReference type="Proteomes" id="UP001596445"/>
    </source>
</evidence>
<dbReference type="Proteomes" id="UP001596445">
    <property type="component" value="Unassembled WGS sequence"/>
</dbReference>
<dbReference type="RefSeq" id="WP_382185449.1">
    <property type="nucleotide sequence ID" value="NZ_JBHSZI010000001.1"/>
</dbReference>
<evidence type="ECO:0000313" key="2">
    <source>
        <dbReference type="EMBL" id="MFC7058526.1"/>
    </source>
</evidence>
<gene>
    <name evidence="2" type="ORF">ACFQQG_10480</name>
</gene>
<comment type="caution">
    <text evidence="2">The sequence shown here is derived from an EMBL/GenBank/DDBJ whole genome shotgun (WGS) entry which is preliminary data.</text>
</comment>
<organism evidence="2 3">
    <name type="scientific">Halovenus salina</name>
    <dbReference type="NCBI Taxonomy" id="1510225"/>
    <lineage>
        <taxon>Archaea</taxon>
        <taxon>Methanobacteriati</taxon>
        <taxon>Methanobacteriota</taxon>
        <taxon>Stenosarchaea group</taxon>
        <taxon>Halobacteria</taxon>
        <taxon>Halobacteriales</taxon>
        <taxon>Haloarculaceae</taxon>
        <taxon>Halovenus</taxon>
    </lineage>
</organism>
<dbReference type="AlphaFoldDB" id="A0ABD5W2T7"/>
<dbReference type="EMBL" id="JBHSZI010000001">
    <property type="protein sequence ID" value="MFC7058526.1"/>
    <property type="molecule type" value="Genomic_DNA"/>
</dbReference>
<evidence type="ECO:0000256" key="1">
    <source>
        <dbReference type="SAM" id="MobiDB-lite"/>
    </source>
</evidence>